<dbReference type="SMART" id="SM00283">
    <property type="entry name" value="MA"/>
    <property type="match status" value="1"/>
</dbReference>
<dbReference type="InterPro" id="IPR004089">
    <property type="entry name" value="MCPsignal_dom"/>
</dbReference>
<dbReference type="Gene3D" id="1.10.287.950">
    <property type="entry name" value="Methyl-accepting chemotaxis protein"/>
    <property type="match status" value="1"/>
</dbReference>
<keyword evidence="4" id="KW-1133">Transmembrane helix</keyword>
<protein>
    <recommendedName>
        <fullName evidence="5">Methyl-accepting transducer domain-containing protein</fullName>
    </recommendedName>
</protein>
<dbReference type="SUPFAM" id="SSF58104">
    <property type="entry name" value="Methyl-accepting chemotaxis protein (MCP) signaling domain"/>
    <property type="match status" value="1"/>
</dbReference>
<dbReference type="GO" id="GO:0006935">
    <property type="term" value="P:chemotaxis"/>
    <property type="evidence" value="ECO:0007669"/>
    <property type="project" value="InterPro"/>
</dbReference>
<dbReference type="Pfam" id="PF00015">
    <property type="entry name" value="MCPsignal"/>
    <property type="match status" value="1"/>
</dbReference>
<name>A0A660SAJ6_UNCT6</name>
<dbReference type="PRINTS" id="PR00260">
    <property type="entry name" value="CHEMTRNSDUCR"/>
</dbReference>
<dbReference type="InterPro" id="IPR003018">
    <property type="entry name" value="GAF"/>
</dbReference>
<organism evidence="6 7">
    <name type="scientific">candidate division TA06 bacterium</name>
    <dbReference type="NCBI Taxonomy" id="2250710"/>
    <lineage>
        <taxon>Bacteria</taxon>
        <taxon>Bacteria division TA06</taxon>
    </lineage>
</organism>
<dbReference type="EMBL" id="QNBC01000009">
    <property type="protein sequence ID" value="RKX67824.1"/>
    <property type="molecule type" value="Genomic_DNA"/>
</dbReference>
<dbReference type="GO" id="GO:0016020">
    <property type="term" value="C:membrane"/>
    <property type="evidence" value="ECO:0007669"/>
    <property type="project" value="InterPro"/>
</dbReference>
<dbReference type="PANTHER" id="PTHR32089">
    <property type="entry name" value="METHYL-ACCEPTING CHEMOTAXIS PROTEIN MCPB"/>
    <property type="match status" value="1"/>
</dbReference>
<keyword evidence="4" id="KW-0472">Membrane</keyword>
<feature type="transmembrane region" description="Helical" evidence="4">
    <location>
        <begin position="13"/>
        <end position="31"/>
    </location>
</feature>
<gene>
    <name evidence="6" type="ORF">DRP44_01290</name>
</gene>
<feature type="domain" description="Methyl-accepting transducer" evidence="5">
    <location>
        <begin position="408"/>
        <end position="644"/>
    </location>
</feature>
<reference evidence="6 7" key="1">
    <citation type="submission" date="2018-06" db="EMBL/GenBank/DDBJ databases">
        <title>Extensive metabolic versatility and redundancy in microbially diverse, dynamic hydrothermal sediments.</title>
        <authorList>
            <person name="Dombrowski N."/>
            <person name="Teske A."/>
            <person name="Baker B.J."/>
        </authorList>
    </citation>
    <scope>NUCLEOTIDE SEQUENCE [LARGE SCALE GENOMIC DNA]</scope>
    <source>
        <strain evidence="6">B35_G9</strain>
    </source>
</reference>
<proteinExistence type="inferred from homology"/>
<comment type="similarity">
    <text evidence="2">Belongs to the methyl-accepting chemotaxis (MCP) protein family.</text>
</comment>
<evidence type="ECO:0000256" key="1">
    <source>
        <dbReference type="ARBA" id="ARBA00023224"/>
    </source>
</evidence>
<dbReference type="Proteomes" id="UP000282321">
    <property type="component" value="Unassembled WGS sequence"/>
</dbReference>
<keyword evidence="1 3" id="KW-0807">Transducer</keyword>
<evidence type="ECO:0000259" key="5">
    <source>
        <dbReference type="PROSITE" id="PS50111"/>
    </source>
</evidence>
<sequence>MNIKKKINRYTDYFYYFIMVLSLLAIIFEYFINYNRFISLNTIIVFIILTLLYIPVKAMKIPLKKFSSLTITPGVAFVSLFFLPFHFALLSIFLGILLCYFIVEKASIHIALKYASAFTLSSFFVGFIINGSSYQVFDLFIVRNIIASLVFFFIIYFLFYYDDLLLRKIKIKENLQILFYEFSTFLYAVGMMLIVLYFYLKYDLVGFFISLVVTQTANLLFTLLIKNAIKSAEYRILLEIESTIATKFSMKEVVEKLAELSTQLIDFTEMNFAIFNRENDETILLFRATKGWLDTPIRFTGKKGVVRHSIDSRKPIIISDTTKEPDYISLNNTTLSEIAFPIISYDGEILGVLDFEHEKKNAFSSNDIYLIKQLSEQLGHSIKISKLLYPLVNSSSKLNESINKLFAVTEEINAVTSEITSLANNVTEKSSTQLETVGTAVEESKEILNTGFLLRNTSSNIVDLNRQNKTLIDESVRGILQLIEISNVIENFISSSGKTIENLIDSVTNITDFINMIMDVSHKTNMLSINASIEAAHAGEYGKGFKVLADEIGTLSEQTYKMIENIGGKIDEILESTNSLYNKMEEGKENIVKIRSSVDTARKSTDSIKNIMNTNLDNGEKIKKLVDSTTQKIEEINKLIYSISNITTENTGNINNIIMSIESEFSSIKMLTSDIEDLKSLMEKINYIISSFDIETIEF</sequence>
<evidence type="ECO:0000256" key="3">
    <source>
        <dbReference type="PROSITE-ProRule" id="PRU00284"/>
    </source>
</evidence>
<feature type="transmembrane region" description="Helical" evidence="4">
    <location>
        <begin position="177"/>
        <end position="199"/>
    </location>
</feature>
<feature type="transmembrane region" description="Helical" evidence="4">
    <location>
        <begin position="141"/>
        <end position="161"/>
    </location>
</feature>
<dbReference type="Gene3D" id="3.30.450.40">
    <property type="match status" value="1"/>
</dbReference>
<evidence type="ECO:0000256" key="2">
    <source>
        <dbReference type="ARBA" id="ARBA00029447"/>
    </source>
</evidence>
<dbReference type="AlphaFoldDB" id="A0A660SAJ6"/>
<feature type="transmembrane region" description="Helical" evidence="4">
    <location>
        <begin position="205"/>
        <end position="225"/>
    </location>
</feature>
<comment type="caution">
    <text evidence="6">The sequence shown here is derived from an EMBL/GenBank/DDBJ whole genome shotgun (WGS) entry which is preliminary data.</text>
</comment>
<dbReference type="Pfam" id="PF13185">
    <property type="entry name" value="GAF_2"/>
    <property type="match status" value="1"/>
</dbReference>
<dbReference type="PROSITE" id="PS50111">
    <property type="entry name" value="CHEMOTAXIS_TRANSDUC_2"/>
    <property type="match status" value="1"/>
</dbReference>
<dbReference type="PANTHER" id="PTHR32089:SF112">
    <property type="entry name" value="LYSOZYME-LIKE PROTEIN-RELATED"/>
    <property type="match status" value="1"/>
</dbReference>
<dbReference type="GO" id="GO:0004888">
    <property type="term" value="F:transmembrane signaling receptor activity"/>
    <property type="evidence" value="ECO:0007669"/>
    <property type="project" value="InterPro"/>
</dbReference>
<feature type="transmembrane region" description="Helical" evidence="4">
    <location>
        <begin position="38"/>
        <end position="56"/>
    </location>
</feature>
<accession>A0A660SAJ6</accession>
<dbReference type="SUPFAM" id="SSF55781">
    <property type="entry name" value="GAF domain-like"/>
    <property type="match status" value="1"/>
</dbReference>
<dbReference type="SMART" id="SM00065">
    <property type="entry name" value="GAF"/>
    <property type="match status" value="1"/>
</dbReference>
<dbReference type="InterPro" id="IPR004090">
    <property type="entry name" value="Chemotax_Me-accpt_rcpt"/>
</dbReference>
<keyword evidence="4" id="KW-0812">Transmembrane</keyword>
<feature type="transmembrane region" description="Helical" evidence="4">
    <location>
        <begin position="110"/>
        <end position="129"/>
    </location>
</feature>
<dbReference type="InterPro" id="IPR029016">
    <property type="entry name" value="GAF-like_dom_sf"/>
</dbReference>
<evidence type="ECO:0000256" key="4">
    <source>
        <dbReference type="SAM" id="Phobius"/>
    </source>
</evidence>
<feature type="transmembrane region" description="Helical" evidence="4">
    <location>
        <begin position="76"/>
        <end position="103"/>
    </location>
</feature>
<evidence type="ECO:0000313" key="7">
    <source>
        <dbReference type="Proteomes" id="UP000282321"/>
    </source>
</evidence>
<dbReference type="GO" id="GO:0007165">
    <property type="term" value="P:signal transduction"/>
    <property type="evidence" value="ECO:0007669"/>
    <property type="project" value="UniProtKB-KW"/>
</dbReference>
<evidence type="ECO:0000313" key="6">
    <source>
        <dbReference type="EMBL" id="RKX67824.1"/>
    </source>
</evidence>